<keyword evidence="3" id="KW-1185">Reference proteome</keyword>
<dbReference type="InterPro" id="IPR050583">
    <property type="entry name" value="Mycobacterial_A85_antigen"/>
</dbReference>
<dbReference type="Gene3D" id="1.25.40.10">
    <property type="entry name" value="Tetratricopeptide repeat domain"/>
    <property type="match status" value="1"/>
</dbReference>
<dbReference type="RefSeq" id="WP_207026044.1">
    <property type="nucleotide sequence ID" value="NZ_JAFLNM010000001.1"/>
</dbReference>
<dbReference type="Pfam" id="PF00756">
    <property type="entry name" value="Esterase"/>
    <property type="match status" value="1"/>
</dbReference>
<keyword evidence="1" id="KW-0732">Signal</keyword>
<dbReference type="Gene3D" id="3.40.50.1820">
    <property type="entry name" value="alpha/beta hydrolase"/>
    <property type="match status" value="1"/>
</dbReference>
<comment type="caution">
    <text evidence="2">The sequence shown here is derived from an EMBL/GenBank/DDBJ whole genome shotgun (WGS) entry which is preliminary data.</text>
</comment>
<proteinExistence type="predicted"/>
<protein>
    <submittedName>
        <fullName evidence="2">Alpha/beta hydrolase</fullName>
    </submittedName>
</protein>
<dbReference type="InterPro" id="IPR000801">
    <property type="entry name" value="Esterase-like"/>
</dbReference>
<dbReference type="PANTHER" id="PTHR48098">
    <property type="entry name" value="ENTEROCHELIN ESTERASE-RELATED"/>
    <property type="match status" value="1"/>
</dbReference>
<accession>A0ABS3FB11</accession>
<evidence type="ECO:0000256" key="1">
    <source>
        <dbReference type="SAM" id="SignalP"/>
    </source>
</evidence>
<dbReference type="InterPro" id="IPR011990">
    <property type="entry name" value="TPR-like_helical_dom_sf"/>
</dbReference>
<feature type="chain" id="PRO_5045756633" evidence="1">
    <location>
        <begin position="25"/>
        <end position="409"/>
    </location>
</feature>
<name>A0ABS3FB11_9FLAO</name>
<keyword evidence="2" id="KW-0378">Hydrolase</keyword>
<gene>
    <name evidence="2" type="ORF">J0654_01705</name>
</gene>
<dbReference type="SUPFAM" id="SSF53474">
    <property type="entry name" value="alpha/beta-Hydrolases"/>
    <property type="match status" value="1"/>
</dbReference>
<feature type="signal peptide" evidence="1">
    <location>
        <begin position="1"/>
        <end position="24"/>
    </location>
</feature>
<dbReference type="InterPro" id="IPR029058">
    <property type="entry name" value="AB_hydrolase_fold"/>
</dbReference>
<evidence type="ECO:0000313" key="2">
    <source>
        <dbReference type="EMBL" id="MBO0340334.1"/>
    </source>
</evidence>
<reference evidence="2 3" key="1">
    <citation type="submission" date="2021-03" db="EMBL/GenBank/DDBJ databases">
        <title>Muricauda lutimaris sp. nov. and Muricauda ruestringensis sp. nov, two marine members of the Flavobacteriaceae isolated from deep sea sediments of Western Pacific.</title>
        <authorList>
            <person name="Zhao S."/>
            <person name="Liu R."/>
        </authorList>
    </citation>
    <scope>NUCLEOTIDE SEQUENCE [LARGE SCALE GENOMIC DNA]</scope>
    <source>
        <strain evidence="2 3">BC31-3-A3</strain>
    </source>
</reference>
<dbReference type="EMBL" id="JAFLNM010000001">
    <property type="protein sequence ID" value="MBO0340334.1"/>
    <property type="molecule type" value="Genomic_DNA"/>
</dbReference>
<organism evidence="2 3">
    <name type="scientific">Flagellimonas profundi</name>
    <dbReference type="NCBI Taxonomy" id="2915620"/>
    <lineage>
        <taxon>Bacteria</taxon>
        <taxon>Pseudomonadati</taxon>
        <taxon>Bacteroidota</taxon>
        <taxon>Flavobacteriia</taxon>
        <taxon>Flavobacteriales</taxon>
        <taxon>Flavobacteriaceae</taxon>
        <taxon>Flagellimonas</taxon>
    </lineage>
</organism>
<dbReference type="PANTHER" id="PTHR48098:SF6">
    <property type="entry name" value="FERRI-BACILLIBACTIN ESTERASE BESA"/>
    <property type="match status" value="1"/>
</dbReference>
<sequence length="409" mass="45951">MKTKTIKQIILCIIGLLCYHPSNAQVAHKIETTEDQQLLGLGTQHIFKSTVLQEERPIIISLPIGYEDTGANYPVLYVLDGLQNIKHTVGTVELLTESGLIPPLIVVGIESLDRNRDLTPSNAGQDLHGSTGNAGIPQSGGASKFLKFLREELIPFVDVNFRSHSYRILEGHSLGGLFSIYTLMENPNLFDAFVVEAPALWWNKEEMTAKATTFFTSNKNLDKTVYFGIGGGDGWGMRQELIRYVDVIEQHTPNNFKWLHEEVGNEGHMASRLLLNYKGLKFLFSDLKLSEDLTDNFSDIAFLKAEQELKKKYGEMARRPAEDYFNLVSVLVENGNDLGAITVLKRASEVYPMYIGLLTYLAGLYEKTGQKNKAIETYLHGVEVSKNYKQGQEDDLLQEISRLEKTNKP</sequence>
<evidence type="ECO:0000313" key="3">
    <source>
        <dbReference type="Proteomes" id="UP000664807"/>
    </source>
</evidence>
<dbReference type="GO" id="GO:0016787">
    <property type="term" value="F:hydrolase activity"/>
    <property type="evidence" value="ECO:0007669"/>
    <property type="project" value="UniProtKB-KW"/>
</dbReference>
<dbReference type="SUPFAM" id="SSF48452">
    <property type="entry name" value="TPR-like"/>
    <property type="match status" value="1"/>
</dbReference>
<dbReference type="Proteomes" id="UP000664807">
    <property type="component" value="Unassembled WGS sequence"/>
</dbReference>